<feature type="region of interest" description="Disordered" evidence="1">
    <location>
        <begin position="47"/>
        <end position="72"/>
    </location>
</feature>
<gene>
    <name evidence="3" type="ORF">ENR23_14375</name>
</gene>
<dbReference type="InterPro" id="IPR006311">
    <property type="entry name" value="TAT_signal"/>
</dbReference>
<proteinExistence type="predicted"/>
<organism evidence="3">
    <name type="scientific">Eiseniibacteriota bacterium</name>
    <dbReference type="NCBI Taxonomy" id="2212470"/>
    <lineage>
        <taxon>Bacteria</taxon>
        <taxon>Candidatus Eiseniibacteriota</taxon>
    </lineage>
</organism>
<protein>
    <submittedName>
        <fullName evidence="3">Transporter</fullName>
    </submittedName>
</protein>
<feature type="signal peptide" evidence="2">
    <location>
        <begin position="1"/>
        <end position="47"/>
    </location>
</feature>
<keyword evidence="2" id="KW-0732">Signal</keyword>
<feature type="chain" id="PRO_5032936121" evidence="2">
    <location>
        <begin position="48"/>
        <end position="298"/>
    </location>
</feature>
<evidence type="ECO:0000256" key="1">
    <source>
        <dbReference type="SAM" id="MobiDB-lite"/>
    </source>
</evidence>
<feature type="compositionally biased region" description="Low complexity" evidence="1">
    <location>
        <begin position="47"/>
        <end position="60"/>
    </location>
</feature>
<dbReference type="InterPro" id="IPR025737">
    <property type="entry name" value="FApF"/>
</dbReference>
<accession>A0A832MM54</accession>
<comment type="caution">
    <text evidence="3">The sequence shown here is derived from an EMBL/GenBank/DDBJ whole genome shotgun (WGS) entry which is preliminary data.</text>
</comment>
<dbReference type="EMBL" id="DSQF01000030">
    <property type="protein sequence ID" value="HGZ44565.1"/>
    <property type="molecule type" value="Genomic_DNA"/>
</dbReference>
<sequence>MQPPSIPSVRRARAARRAFRQAAARAAAAALAAAGLAVLAWPCTAPAAPARSAPSGPARGLSTDRPDRTESPITVAPGRVQVEADLLGVHRDRDGGSETRAVRAGHVNLKLGVHRRADLQLVVPAWTRVRLRGGAAPDLTREGFGDVAVRVKVNLAGSEGPPALAVMPFVALPTAAAGLGAGAVEGGLIVPAALDLPAGVGLGLMAQVDAAREEASGARRLDVSASAVLSRVLAGPLAAFVEVWGQRAGRGAAPWTGTFDAGLTLGVGPDAQLDAGVQAGLTRASEDLAAFIGLSVRR</sequence>
<evidence type="ECO:0000256" key="2">
    <source>
        <dbReference type="SAM" id="SignalP"/>
    </source>
</evidence>
<dbReference type="Pfam" id="PF13557">
    <property type="entry name" value="Phenol_MetA_deg"/>
    <property type="match status" value="1"/>
</dbReference>
<dbReference type="AlphaFoldDB" id="A0A832MM54"/>
<name>A0A832MM54_UNCEI</name>
<dbReference type="PROSITE" id="PS51318">
    <property type="entry name" value="TAT"/>
    <property type="match status" value="1"/>
</dbReference>
<reference evidence="3" key="1">
    <citation type="journal article" date="2020" name="mSystems">
        <title>Genome- and Community-Level Interaction Insights into Carbon Utilization and Element Cycling Functions of Hydrothermarchaeota in Hydrothermal Sediment.</title>
        <authorList>
            <person name="Zhou Z."/>
            <person name="Liu Y."/>
            <person name="Xu W."/>
            <person name="Pan J."/>
            <person name="Luo Z.H."/>
            <person name="Li M."/>
        </authorList>
    </citation>
    <scope>NUCLEOTIDE SEQUENCE [LARGE SCALE GENOMIC DNA]</scope>
    <source>
        <strain evidence="3">SpSt-381</strain>
    </source>
</reference>
<evidence type="ECO:0000313" key="3">
    <source>
        <dbReference type="EMBL" id="HGZ44565.1"/>
    </source>
</evidence>